<feature type="transmembrane region" description="Helical" evidence="8">
    <location>
        <begin position="33"/>
        <end position="53"/>
    </location>
</feature>
<keyword evidence="3" id="KW-1003">Cell membrane</keyword>
<comment type="caution">
    <text evidence="10">The sequence shown here is derived from an EMBL/GenBank/DDBJ whole genome shotgun (WGS) entry which is preliminary data.</text>
</comment>
<evidence type="ECO:0000256" key="4">
    <source>
        <dbReference type="ARBA" id="ARBA00022692"/>
    </source>
</evidence>
<feature type="region of interest" description="Disordered" evidence="7">
    <location>
        <begin position="271"/>
        <end position="353"/>
    </location>
</feature>
<protein>
    <submittedName>
        <fullName evidence="10">EamA family transporter</fullName>
    </submittedName>
</protein>
<name>A0ABP5UR36_9ACTN</name>
<comment type="subcellular location">
    <subcellularLocation>
        <location evidence="1">Cell membrane</location>
        <topology evidence="1">Multi-pass membrane protein</topology>
    </subcellularLocation>
</comment>
<keyword evidence="6 8" id="KW-0472">Membrane</keyword>
<evidence type="ECO:0000259" key="9">
    <source>
        <dbReference type="Pfam" id="PF00892"/>
    </source>
</evidence>
<comment type="similarity">
    <text evidence="2">Belongs to the EamA transporter family.</text>
</comment>
<feature type="transmembrane region" description="Helical" evidence="8">
    <location>
        <begin position="134"/>
        <end position="156"/>
    </location>
</feature>
<dbReference type="PANTHER" id="PTHR42920">
    <property type="entry name" value="OS03G0707200 PROTEIN-RELATED"/>
    <property type="match status" value="1"/>
</dbReference>
<evidence type="ECO:0000256" key="1">
    <source>
        <dbReference type="ARBA" id="ARBA00004651"/>
    </source>
</evidence>
<evidence type="ECO:0000256" key="7">
    <source>
        <dbReference type="SAM" id="MobiDB-lite"/>
    </source>
</evidence>
<evidence type="ECO:0000256" key="2">
    <source>
        <dbReference type="ARBA" id="ARBA00007362"/>
    </source>
</evidence>
<dbReference type="Pfam" id="PF00892">
    <property type="entry name" value="EamA"/>
    <property type="match status" value="1"/>
</dbReference>
<dbReference type="RefSeq" id="WP_344619248.1">
    <property type="nucleotide sequence ID" value="NZ_BAAARV010000096.1"/>
</dbReference>
<dbReference type="InterPro" id="IPR037185">
    <property type="entry name" value="EmrE-like"/>
</dbReference>
<feature type="transmembrane region" description="Helical" evidence="8">
    <location>
        <begin position="65"/>
        <end position="87"/>
    </location>
</feature>
<dbReference type="PANTHER" id="PTHR42920:SF11">
    <property type="entry name" value="INNER MEMBRANE PROTEIN YTFF"/>
    <property type="match status" value="1"/>
</dbReference>
<evidence type="ECO:0000313" key="10">
    <source>
        <dbReference type="EMBL" id="GAA2384891.1"/>
    </source>
</evidence>
<reference evidence="11" key="1">
    <citation type="journal article" date="2019" name="Int. J. Syst. Evol. Microbiol.">
        <title>The Global Catalogue of Microorganisms (GCM) 10K type strain sequencing project: providing services to taxonomists for standard genome sequencing and annotation.</title>
        <authorList>
            <consortium name="The Broad Institute Genomics Platform"/>
            <consortium name="The Broad Institute Genome Sequencing Center for Infectious Disease"/>
            <person name="Wu L."/>
            <person name="Ma J."/>
        </authorList>
    </citation>
    <scope>NUCLEOTIDE SEQUENCE [LARGE SCALE GENOMIC DNA]</scope>
    <source>
        <strain evidence="11">JCM 3272</strain>
    </source>
</reference>
<evidence type="ECO:0000313" key="11">
    <source>
        <dbReference type="Proteomes" id="UP001501444"/>
    </source>
</evidence>
<keyword evidence="4 8" id="KW-0812">Transmembrane</keyword>
<feature type="transmembrane region" description="Helical" evidence="8">
    <location>
        <begin position="168"/>
        <end position="190"/>
    </location>
</feature>
<dbReference type="InterPro" id="IPR051258">
    <property type="entry name" value="Diverse_Substrate_Transporter"/>
</dbReference>
<evidence type="ECO:0000256" key="8">
    <source>
        <dbReference type="SAM" id="Phobius"/>
    </source>
</evidence>
<feature type="domain" description="EamA" evidence="9">
    <location>
        <begin position="140"/>
        <end position="268"/>
    </location>
</feature>
<sequence>MRTNRAGAAMAVGSILCVQFGLAASVPLFEKLPPTGVAALRLGWGGLILLALVRPRVWRLDRQALLACAGLGVATAGMTTLFMAAIARLPMGTATALEFLGPLGVAVVRGRRTAKAWPLLAAAGVALLAEPWRAAINVEGVACALGAAVCWAAYILLTQRVGDEVSGLQGLAVSMPVAALIAAVVAGPAAFGRLTWQVALIGLGLALLVPVIPFSLEMLALRRLTAGAFGVLMSLEPAAALLIGLLVLRQVPGPAAVAGIALVVTASIGAQRSGGRAEPPAEDEAGRAEPPAGDEAGRAEPPAGDEAGRAEPLAGEETGRAEPPAEDETPGETPGEVRGDGVHTGPREPLTLG</sequence>
<evidence type="ECO:0000256" key="6">
    <source>
        <dbReference type="ARBA" id="ARBA00023136"/>
    </source>
</evidence>
<organism evidence="10 11">
    <name type="scientific">Dactylosporangium salmoneum</name>
    <dbReference type="NCBI Taxonomy" id="53361"/>
    <lineage>
        <taxon>Bacteria</taxon>
        <taxon>Bacillati</taxon>
        <taxon>Actinomycetota</taxon>
        <taxon>Actinomycetes</taxon>
        <taxon>Micromonosporales</taxon>
        <taxon>Micromonosporaceae</taxon>
        <taxon>Dactylosporangium</taxon>
    </lineage>
</organism>
<dbReference type="Proteomes" id="UP001501444">
    <property type="component" value="Unassembled WGS sequence"/>
</dbReference>
<feature type="transmembrane region" description="Helical" evidence="8">
    <location>
        <begin position="196"/>
        <end position="216"/>
    </location>
</feature>
<evidence type="ECO:0000256" key="5">
    <source>
        <dbReference type="ARBA" id="ARBA00022989"/>
    </source>
</evidence>
<gene>
    <name evidence="10" type="ORF">GCM10010170_094460</name>
</gene>
<keyword evidence="5 8" id="KW-1133">Transmembrane helix</keyword>
<dbReference type="EMBL" id="BAAARV010000096">
    <property type="protein sequence ID" value="GAA2384891.1"/>
    <property type="molecule type" value="Genomic_DNA"/>
</dbReference>
<dbReference type="SUPFAM" id="SSF103481">
    <property type="entry name" value="Multidrug resistance efflux transporter EmrE"/>
    <property type="match status" value="2"/>
</dbReference>
<feature type="transmembrane region" description="Helical" evidence="8">
    <location>
        <begin position="228"/>
        <end position="247"/>
    </location>
</feature>
<accession>A0ABP5UR36</accession>
<proteinExistence type="inferred from homology"/>
<dbReference type="InterPro" id="IPR000620">
    <property type="entry name" value="EamA_dom"/>
</dbReference>
<evidence type="ECO:0000256" key="3">
    <source>
        <dbReference type="ARBA" id="ARBA00022475"/>
    </source>
</evidence>
<keyword evidence="11" id="KW-1185">Reference proteome</keyword>